<dbReference type="GO" id="GO:0004850">
    <property type="term" value="F:uridine phosphorylase activity"/>
    <property type="evidence" value="ECO:0000318"/>
    <property type="project" value="GO_Central"/>
</dbReference>
<dbReference type="PANTHER" id="PTHR43691:SF14">
    <property type="entry name" value="URIDINE PHOSPHORYLASE"/>
    <property type="match status" value="1"/>
</dbReference>
<protein>
    <submittedName>
        <fullName evidence="2">Phosphorylase family protein</fullName>
    </submittedName>
</protein>
<sequence length="277" mass="30873">MSQGFNWDPLGKGVFDEEGRIQPLNCKKGEVANRIISVGDPNRAKLMAESLDKDTPVIIRQSNMIFCTYTGKYKGVPVSIIATGMGFAMAELMVVQARAVVDGPLTIVRFGTCGSLHADVPIGCFAIADRAYFVRQDFEREGFPFEFAKESIPYDRELHAKVLEEFKKLTEYRTVVGPDTSADTFYPSQGRLDDNFVMENQKVIPTLLAQDKDALSFEMESYLLAFLAYRFPQAQMKTAAVCLTLAQRTSGDFLDNARKMAMEKAACHALLEILSKC</sequence>
<dbReference type="Gene3D" id="3.40.50.1580">
    <property type="entry name" value="Nucleoside phosphorylase domain"/>
    <property type="match status" value="1"/>
</dbReference>
<dbReference type="GO" id="GO:0006218">
    <property type="term" value="P:uridine catabolic process"/>
    <property type="evidence" value="ECO:0000318"/>
    <property type="project" value="GO_Central"/>
</dbReference>
<dbReference type="PANTHER" id="PTHR43691">
    <property type="entry name" value="URIDINE PHOSPHORYLASE"/>
    <property type="match status" value="1"/>
</dbReference>
<organism evidence="2 3">
    <name type="scientific">Trichomonas vaginalis (strain ATCC PRA-98 / G3)</name>
    <dbReference type="NCBI Taxonomy" id="412133"/>
    <lineage>
        <taxon>Eukaryota</taxon>
        <taxon>Metamonada</taxon>
        <taxon>Parabasalia</taxon>
        <taxon>Trichomonadida</taxon>
        <taxon>Trichomonadidae</taxon>
        <taxon>Trichomonas</taxon>
    </lineage>
</organism>
<dbReference type="Pfam" id="PF01048">
    <property type="entry name" value="PNP_UDP_1"/>
    <property type="match status" value="1"/>
</dbReference>
<dbReference type="eggNOG" id="KOG3728">
    <property type="taxonomic scope" value="Eukaryota"/>
</dbReference>
<dbReference type="STRING" id="5722.A2FEY8"/>
<dbReference type="CDD" id="cd17769">
    <property type="entry name" value="NP_TgUP-like"/>
    <property type="match status" value="1"/>
</dbReference>
<dbReference type="AlphaFoldDB" id="A2FEY8"/>
<dbReference type="SUPFAM" id="SSF53167">
    <property type="entry name" value="Purine and uridine phosphorylases"/>
    <property type="match status" value="1"/>
</dbReference>
<dbReference type="InterPro" id="IPR000845">
    <property type="entry name" value="Nucleoside_phosphorylase_d"/>
</dbReference>
<proteinExistence type="predicted"/>
<feature type="domain" description="Nucleoside phosphorylase" evidence="1">
    <location>
        <begin position="34"/>
        <end position="266"/>
    </location>
</feature>
<dbReference type="VEuPathDB" id="TrichDB:TVAG_256820"/>
<reference evidence="2" key="2">
    <citation type="journal article" date="2007" name="Science">
        <title>Draft genome sequence of the sexually transmitted pathogen Trichomonas vaginalis.</title>
        <authorList>
            <person name="Carlton J.M."/>
            <person name="Hirt R.P."/>
            <person name="Silva J.C."/>
            <person name="Delcher A.L."/>
            <person name="Schatz M."/>
            <person name="Zhao Q."/>
            <person name="Wortman J.R."/>
            <person name="Bidwell S.L."/>
            <person name="Alsmark U.C.M."/>
            <person name="Besteiro S."/>
            <person name="Sicheritz-Ponten T."/>
            <person name="Noel C.J."/>
            <person name="Dacks J.B."/>
            <person name="Foster P.G."/>
            <person name="Simillion C."/>
            <person name="Van de Peer Y."/>
            <person name="Miranda-Saavedra D."/>
            <person name="Barton G.J."/>
            <person name="Westrop G.D."/>
            <person name="Mueller S."/>
            <person name="Dessi D."/>
            <person name="Fiori P.L."/>
            <person name="Ren Q."/>
            <person name="Paulsen I."/>
            <person name="Zhang H."/>
            <person name="Bastida-Corcuera F.D."/>
            <person name="Simoes-Barbosa A."/>
            <person name="Brown M.T."/>
            <person name="Hayes R.D."/>
            <person name="Mukherjee M."/>
            <person name="Okumura C.Y."/>
            <person name="Schneider R."/>
            <person name="Smith A.J."/>
            <person name="Vanacova S."/>
            <person name="Villalvazo M."/>
            <person name="Haas B.J."/>
            <person name="Pertea M."/>
            <person name="Feldblyum T.V."/>
            <person name="Utterback T.R."/>
            <person name="Shu C.L."/>
            <person name="Osoegawa K."/>
            <person name="de Jong P.J."/>
            <person name="Hrdy I."/>
            <person name="Horvathova L."/>
            <person name="Zubacova Z."/>
            <person name="Dolezal P."/>
            <person name="Malik S.B."/>
            <person name="Logsdon J.M. Jr."/>
            <person name="Henze K."/>
            <person name="Gupta A."/>
            <person name="Wang C.C."/>
            <person name="Dunne R.L."/>
            <person name="Upcroft J.A."/>
            <person name="Upcroft P."/>
            <person name="White O."/>
            <person name="Salzberg S.L."/>
            <person name="Tang P."/>
            <person name="Chiu C.-H."/>
            <person name="Lee Y.-S."/>
            <person name="Embley T.M."/>
            <person name="Coombs G.H."/>
            <person name="Mottram J.C."/>
            <person name="Tachezy J."/>
            <person name="Fraser-Liggett C.M."/>
            <person name="Johnson P.J."/>
        </authorList>
    </citation>
    <scope>NUCLEOTIDE SEQUENCE [LARGE SCALE GENOMIC DNA]</scope>
    <source>
        <strain evidence="2">G3</strain>
    </source>
</reference>
<evidence type="ECO:0000259" key="1">
    <source>
        <dbReference type="Pfam" id="PF01048"/>
    </source>
</evidence>
<dbReference type="InParanoid" id="A2FEY8"/>
<reference evidence="2" key="1">
    <citation type="submission" date="2006-10" db="EMBL/GenBank/DDBJ databases">
        <authorList>
            <person name="Amadeo P."/>
            <person name="Zhao Q."/>
            <person name="Wortman J."/>
            <person name="Fraser-Liggett C."/>
            <person name="Carlton J."/>
        </authorList>
    </citation>
    <scope>NUCLEOTIDE SEQUENCE</scope>
    <source>
        <strain evidence="2">G3</strain>
    </source>
</reference>
<dbReference type="InterPro" id="IPR035994">
    <property type="entry name" value="Nucleoside_phosphorylase_sf"/>
</dbReference>
<evidence type="ECO:0000313" key="3">
    <source>
        <dbReference type="Proteomes" id="UP000001542"/>
    </source>
</evidence>
<keyword evidence="3" id="KW-1185">Reference proteome</keyword>
<gene>
    <name evidence="2" type="ORF">TVAG_256820</name>
</gene>
<accession>A2FEY8</accession>
<evidence type="ECO:0000313" key="2">
    <source>
        <dbReference type="EMBL" id="EAX96542.1"/>
    </source>
</evidence>
<dbReference type="OrthoDB" id="416752at2759"/>
<dbReference type="GO" id="GO:0005829">
    <property type="term" value="C:cytosol"/>
    <property type="evidence" value="ECO:0000318"/>
    <property type="project" value="GO_Central"/>
</dbReference>
<dbReference type="KEGG" id="tva:4754315"/>
<dbReference type="SMR" id="A2FEY8"/>
<name>A2FEY8_TRIV3</name>
<dbReference type="EMBL" id="DS113754">
    <property type="protein sequence ID" value="EAX96542.1"/>
    <property type="molecule type" value="Genomic_DNA"/>
</dbReference>
<dbReference type="VEuPathDB" id="TrichDB:TVAGG3_0046830"/>
<dbReference type="Proteomes" id="UP000001542">
    <property type="component" value="Unassembled WGS sequence"/>
</dbReference>
<dbReference type="RefSeq" id="XP_001309472.1">
    <property type="nucleotide sequence ID" value="XM_001309471.1"/>
</dbReference>